<accession>A0A8T0DJL0</accession>
<dbReference type="OrthoDB" id="10260387at2759"/>
<evidence type="ECO:0000313" key="3">
    <source>
        <dbReference type="Proteomes" id="UP000699462"/>
    </source>
</evidence>
<sequence length="703" mass="81121">MNQLVDGDLRTDIVPNAAGNLPIFFVDLGGLYNLSSIHLHAQTFQMRVEKSFYFVISDIPGLHAPFSVHTWGHYTPRCDMYLHYPWKLIKSGLVFTRIREEIVLRTSISAQYIIIVRGDVSNFTTTEILMMSEIQAFGIKLADGYVPPEPADGPVHIPSNLETLREKVELGARSWTYFKEYLNLTGYNLEDYHTDEIQQAIRRVITNYGEYFAYHAPCDWNNYILSNKTFRSMLNYNLLMLAQRGAQVTPIPGYSRIMGDVHQDARPTSYCAVLNVTEGGDVFPVGAYAKAGETFHYKVTRLSSKRHREFRIRVNPQTDYVSRRSHFRRWPLVTADKPLKLEDEFSTPVGGVITLQVPGLSSIKICFRNVYRYPWFDIRNPTSILTWERQQTLYSHVPFTMVMGDKLITMLETSAFLKMNTEDMLFSVNYYDNVIKMMHNYRGTNFDTIDFLGFAVDEQIYRAWGHSGFGGFPMMGHKEWERYFRNVSLIKSGASIPISHEIGHRIQLDQITLMNGVQVTNELYIPLVQKHLLNTSAYDFGVYPGLSDHEMQRLVNSWKNRTYRGVELSYYNLLGHYFGEGLVGNVMSKTVADDVRLLNEADKIHYWVKAVSFESGYNLVPFHRLWHFPMNQSTVKATQNLPCFFPNDALTLQVPELVNEILNDYGKPCIRHGATAVPFKGDLNRGINIIRKQFVFFHPYESW</sequence>
<dbReference type="PROSITE" id="PS51723">
    <property type="entry name" value="PEPTIDASE_M60"/>
    <property type="match status" value="1"/>
</dbReference>
<dbReference type="Pfam" id="PF13402">
    <property type="entry name" value="Peptidase_M60"/>
    <property type="match status" value="1"/>
</dbReference>
<organism evidence="2 3">
    <name type="scientific">Paragonimus westermani</name>
    <dbReference type="NCBI Taxonomy" id="34504"/>
    <lineage>
        <taxon>Eukaryota</taxon>
        <taxon>Metazoa</taxon>
        <taxon>Spiralia</taxon>
        <taxon>Lophotrochozoa</taxon>
        <taxon>Platyhelminthes</taxon>
        <taxon>Trematoda</taxon>
        <taxon>Digenea</taxon>
        <taxon>Plagiorchiida</taxon>
        <taxon>Troglotremata</taxon>
        <taxon>Troglotrematidae</taxon>
        <taxon>Paragonimus</taxon>
    </lineage>
</organism>
<dbReference type="Gene3D" id="3.40.390.80">
    <property type="entry name" value="Peptidase M60, enhancin-like domain 2"/>
    <property type="match status" value="1"/>
</dbReference>
<protein>
    <recommendedName>
        <fullName evidence="1">Peptidase M60 domain-containing protein</fullName>
    </recommendedName>
</protein>
<name>A0A8T0DJL0_9TREM</name>
<evidence type="ECO:0000313" key="2">
    <source>
        <dbReference type="EMBL" id="KAF8568055.1"/>
    </source>
</evidence>
<dbReference type="InterPro" id="IPR035423">
    <property type="entry name" value="M60-like_N"/>
</dbReference>
<proteinExistence type="predicted"/>
<dbReference type="InterPro" id="IPR042279">
    <property type="entry name" value="Pep_M60_3"/>
</dbReference>
<dbReference type="Pfam" id="PF17291">
    <property type="entry name" value="M60-like_N"/>
    <property type="match status" value="1"/>
</dbReference>
<dbReference type="Proteomes" id="UP000699462">
    <property type="component" value="Unassembled WGS sequence"/>
</dbReference>
<dbReference type="EMBL" id="JTDF01003139">
    <property type="protein sequence ID" value="KAF8568055.1"/>
    <property type="molecule type" value="Genomic_DNA"/>
</dbReference>
<gene>
    <name evidence="2" type="ORF">P879_03941</name>
</gene>
<comment type="caution">
    <text evidence="2">The sequence shown here is derived from an EMBL/GenBank/DDBJ whole genome shotgun (WGS) entry which is preliminary data.</text>
</comment>
<evidence type="ECO:0000259" key="1">
    <source>
        <dbReference type="PROSITE" id="PS51723"/>
    </source>
</evidence>
<dbReference type="Gene3D" id="1.10.390.30">
    <property type="entry name" value="Peptidase M60, enhancin-like domain 3"/>
    <property type="match status" value="1"/>
</dbReference>
<feature type="domain" description="Peptidase M60" evidence="1">
    <location>
        <begin position="280"/>
        <end position="579"/>
    </location>
</feature>
<dbReference type="InterPro" id="IPR031161">
    <property type="entry name" value="Peptidase_M60_dom"/>
</dbReference>
<dbReference type="AlphaFoldDB" id="A0A8T0DJL0"/>
<keyword evidence="3" id="KW-1185">Reference proteome</keyword>
<reference evidence="2 3" key="1">
    <citation type="submission" date="2019-07" db="EMBL/GenBank/DDBJ databases">
        <title>Annotation for the trematode Paragonimus westermani.</title>
        <authorList>
            <person name="Choi Y.-J."/>
        </authorList>
    </citation>
    <scope>NUCLEOTIDE SEQUENCE [LARGE SCALE GENOMIC DNA]</scope>
    <source>
        <strain evidence="2">180907_Pwestermani</strain>
    </source>
</reference>
<dbReference type="SMART" id="SM01276">
    <property type="entry name" value="M60-like"/>
    <property type="match status" value="1"/>
</dbReference>